<dbReference type="GO" id="GO:0016491">
    <property type="term" value="F:oxidoreductase activity"/>
    <property type="evidence" value="ECO:0007669"/>
    <property type="project" value="TreeGrafter"/>
</dbReference>
<dbReference type="Pfam" id="PF13646">
    <property type="entry name" value="HEAT_2"/>
    <property type="match status" value="3"/>
</dbReference>
<dbReference type="KEGG" id="rul:UC8_14250"/>
<dbReference type="AlphaFoldDB" id="A0A5B9QP45"/>
<reference evidence="1 2" key="1">
    <citation type="submission" date="2019-08" db="EMBL/GenBank/DDBJ databases">
        <title>Deep-cultivation of Planctomycetes and their phenomic and genomic characterization uncovers novel biology.</title>
        <authorList>
            <person name="Wiegand S."/>
            <person name="Jogler M."/>
            <person name="Boedeker C."/>
            <person name="Pinto D."/>
            <person name="Vollmers J."/>
            <person name="Rivas-Marin E."/>
            <person name="Kohn T."/>
            <person name="Peeters S.H."/>
            <person name="Heuer A."/>
            <person name="Rast P."/>
            <person name="Oberbeckmann S."/>
            <person name="Bunk B."/>
            <person name="Jeske O."/>
            <person name="Meyerdierks A."/>
            <person name="Storesund J.E."/>
            <person name="Kallscheuer N."/>
            <person name="Luecker S."/>
            <person name="Lage O.M."/>
            <person name="Pohl T."/>
            <person name="Merkel B.J."/>
            <person name="Hornburger P."/>
            <person name="Mueller R.-W."/>
            <person name="Bruemmer F."/>
            <person name="Labrenz M."/>
            <person name="Spormann A.M."/>
            <person name="Op den Camp H."/>
            <person name="Overmann J."/>
            <person name="Amann R."/>
            <person name="Jetten M.S.M."/>
            <person name="Mascher T."/>
            <person name="Medema M.H."/>
            <person name="Devos D.P."/>
            <person name="Kaster A.-K."/>
            <person name="Ovreas L."/>
            <person name="Rohde M."/>
            <person name="Galperin M.Y."/>
            <person name="Jogler C."/>
        </authorList>
    </citation>
    <scope>NUCLEOTIDE SEQUENCE [LARGE SCALE GENOMIC DNA]</scope>
    <source>
        <strain evidence="1 2">UC8</strain>
    </source>
</reference>
<dbReference type="SMART" id="SM00567">
    <property type="entry name" value="EZ_HEAT"/>
    <property type="match status" value="5"/>
</dbReference>
<evidence type="ECO:0000313" key="1">
    <source>
        <dbReference type="EMBL" id="QEG39430.1"/>
    </source>
</evidence>
<dbReference type="PANTHER" id="PTHR12697:SF5">
    <property type="entry name" value="DEOXYHYPUSINE HYDROXYLASE"/>
    <property type="match status" value="1"/>
</dbReference>
<gene>
    <name evidence="1" type="ORF">UC8_14250</name>
</gene>
<evidence type="ECO:0000313" key="2">
    <source>
        <dbReference type="Proteomes" id="UP000325286"/>
    </source>
</evidence>
<dbReference type="PANTHER" id="PTHR12697">
    <property type="entry name" value="PBS LYASE HEAT-LIKE PROTEIN"/>
    <property type="match status" value="1"/>
</dbReference>
<protein>
    <submittedName>
        <fullName evidence="1">HEAT repeat protein</fullName>
    </submittedName>
</protein>
<dbReference type="RefSeq" id="WP_068132462.1">
    <property type="nucleotide sequence ID" value="NZ_CP042914.1"/>
</dbReference>
<organism evidence="1 2">
    <name type="scientific">Roseimaritima ulvae</name>
    <dbReference type="NCBI Taxonomy" id="980254"/>
    <lineage>
        <taxon>Bacteria</taxon>
        <taxon>Pseudomonadati</taxon>
        <taxon>Planctomycetota</taxon>
        <taxon>Planctomycetia</taxon>
        <taxon>Pirellulales</taxon>
        <taxon>Pirellulaceae</taxon>
        <taxon>Roseimaritima</taxon>
    </lineage>
</organism>
<name>A0A5B9QP45_9BACT</name>
<dbReference type="Proteomes" id="UP000325286">
    <property type="component" value="Chromosome"/>
</dbReference>
<dbReference type="EMBL" id="CP042914">
    <property type="protein sequence ID" value="QEG39430.1"/>
    <property type="molecule type" value="Genomic_DNA"/>
</dbReference>
<dbReference type="OrthoDB" id="247405at2"/>
<dbReference type="Gene3D" id="1.25.10.10">
    <property type="entry name" value="Leucine-rich Repeat Variant"/>
    <property type="match status" value="4"/>
</dbReference>
<accession>A0A5B9QP45</accession>
<proteinExistence type="predicted"/>
<keyword evidence="2" id="KW-1185">Reference proteome</keyword>
<dbReference type="SUPFAM" id="SSF48371">
    <property type="entry name" value="ARM repeat"/>
    <property type="match status" value="1"/>
</dbReference>
<dbReference type="InterPro" id="IPR004155">
    <property type="entry name" value="PBS_lyase_HEAT"/>
</dbReference>
<dbReference type="InterPro" id="IPR016024">
    <property type="entry name" value="ARM-type_fold"/>
</dbReference>
<dbReference type="InterPro" id="IPR011989">
    <property type="entry name" value="ARM-like"/>
</dbReference>
<sequence length="539" mass="55412">MLHFHSLRWLFVPVLTLTLGWATPSLTSLGYGQQATAPADAADIDSLINKLNSDDSATRRSAASALGDAGDDSPKVIEALMKAVGDDEPRNRLIAVAALRKLVSDPADLVPMASELLAHEDQLLASRATETLVLRGAKAVPFLTAALKNERAAYWACIAIEEIGPDAAPTVPGLQSLLRESNDDHLKVQALLAIAKIGPAGKQAAPEIAAALADANTEPVKIAAAFAAGTHGVTDAKATLITNTKSSNKMVSMVSIWALAKLYPENEKGRVLAVETLIKGLTDSDPALRLMAAKGLQLLAPDPEIVAPRLVKVLKQDDPIVAFNLVEAFASLGEPAAARAADALQSESLRSLAAQVLSRMGPEAASVASQVTAALKDSSGEFRQQLQSTLANIGPAAAPATPELIRSLSDDAADIRISATLALANIGPAANAAKAGLLNQVQSSNSDFESVAAAYALVKIAANDADTVGVAIPVLVAGLKLDDPTVQAEAASALGELGKSAAAAAEALNQLSADPATAPYVREAAAEALAKIKGEAASR</sequence>